<dbReference type="AlphaFoldDB" id="A0A1M6EWW1"/>
<protein>
    <submittedName>
        <fullName evidence="2">Uncharacterized conserved protein YbjT, contains NAD(P)-binding and DUF2867 domains</fullName>
    </submittedName>
</protein>
<feature type="domain" description="NAD(P)-binding" evidence="1">
    <location>
        <begin position="12"/>
        <end position="152"/>
    </location>
</feature>
<evidence type="ECO:0000313" key="2">
    <source>
        <dbReference type="EMBL" id="SHI89896.1"/>
    </source>
</evidence>
<dbReference type="InterPro" id="IPR021295">
    <property type="entry name" value="DUF2867"/>
</dbReference>
<reference evidence="2 3" key="1">
    <citation type="submission" date="2016-11" db="EMBL/GenBank/DDBJ databases">
        <authorList>
            <person name="Jaros S."/>
            <person name="Januszkiewicz K."/>
            <person name="Wedrychowicz H."/>
        </authorList>
    </citation>
    <scope>NUCLEOTIDE SEQUENCE [LARGE SCALE GENOMIC DNA]</scope>
    <source>
        <strain evidence="2 3">DSM 5091</strain>
    </source>
</reference>
<name>A0A1M6EWW1_MALRU</name>
<dbReference type="GO" id="GO:0004029">
    <property type="term" value="F:aldehyde dehydrogenase (NAD+) activity"/>
    <property type="evidence" value="ECO:0007669"/>
    <property type="project" value="TreeGrafter"/>
</dbReference>
<evidence type="ECO:0000259" key="1">
    <source>
        <dbReference type="Pfam" id="PF13460"/>
    </source>
</evidence>
<evidence type="ECO:0000313" key="3">
    <source>
        <dbReference type="Proteomes" id="UP000184171"/>
    </source>
</evidence>
<dbReference type="PANTHER" id="PTHR48079">
    <property type="entry name" value="PROTEIN YEEZ"/>
    <property type="match status" value="1"/>
</dbReference>
<dbReference type="STRING" id="1122189.SAMN02745165_01065"/>
<proteinExistence type="predicted"/>
<dbReference type="EMBL" id="FQZT01000003">
    <property type="protein sequence ID" value="SHI89896.1"/>
    <property type="molecule type" value="Genomic_DNA"/>
</dbReference>
<dbReference type="Pfam" id="PF13460">
    <property type="entry name" value="NAD_binding_10"/>
    <property type="match status" value="1"/>
</dbReference>
<organism evidence="2 3">
    <name type="scientific">Malonomonas rubra DSM 5091</name>
    <dbReference type="NCBI Taxonomy" id="1122189"/>
    <lineage>
        <taxon>Bacteria</taxon>
        <taxon>Pseudomonadati</taxon>
        <taxon>Thermodesulfobacteriota</taxon>
        <taxon>Desulfuromonadia</taxon>
        <taxon>Desulfuromonadales</taxon>
        <taxon>Geopsychrobacteraceae</taxon>
        <taxon>Malonomonas</taxon>
    </lineage>
</organism>
<dbReference type="SUPFAM" id="SSF51735">
    <property type="entry name" value="NAD(P)-binding Rossmann-fold domains"/>
    <property type="match status" value="1"/>
</dbReference>
<dbReference type="InterPro" id="IPR036291">
    <property type="entry name" value="NAD(P)-bd_dom_sf"/>
</dbReference>
<accession>A0A1M6EWW1</accession>
<dbReference type="RefSeq" id="WP_072906421.1">
    <property type="nucleotide sequence ID" value="NZ_FQZT01000003.1"/>
</dbReference>
<dbReference type="CDD" id="cd05245">
    <property type="entry name" value="SDR_a2"/>
    <property type="match status" value="1"/>
</dbReference>
<gene>
    <name evidence="2" type="ORF">SAMN02745165_01065</name>
</gene>
<dbReference type="PANTHER" id="PTHR48079:SF6">
    <property type="entry name" value="NAD(P)-BINDING DOMAIN-CONTAINING PROTEIN-RELATED"/>
    <property type="match status" value="1"/>
</dbReference>
<dbReference type="SUPFAM" id="SSF55961">
    <property type="entry name" value="Bet v1-like"/>
    <property type="match status" value="1"/>
</dbReference>
<dbReference type="Pfam" id="PF11066">
    <property type="entry name" value="DUF2867"/>
    <property type="match status" value="1"/>
</dbReference>
<dbReference type="Proteomes" id="UP000184171">
    <property type="component" value="Unassembled WGS sequence"/>
</dbReference>
<dbReference type="InterPro" id="IPR051783">
    <property type="entry name" value="NAD(P)-dependent_oxidoreduct"/>
</dbReference>
<dbReference type="OrthoDB" id="9774199at2"/>
<dbReference type="GO" id="GO:0005737">
    <property type="term" value="C:cytoplasm"/>
    <property type="evidence" value="ECO:0007669"/>
    <property type="project" value="TreeGrafter"/>
</dbReference>
<sequence length="505" mass="55917">MEEQGKRIFVAGASGYIGGRLVPRLLDAGYKVRALARSPQKLAARSWGRHPNLEIARGDVLDGEELTRALHGCHAAYYLVHSMNPQTSDFAVSDRQAALNMVQAAAEAKLSQIIYLSGLGEEEGELSHHLQSRSEVAGLLQQGEVPVTVLRAAMIIGSGSASFEILRYLVERLPIMITPRWIDTPCQPIGVRNVLHYLIGCLDHPATIGQTFDIGQPEVTNYRRLMEIFAEEADLPKRLILPVPVLTPRLSSYWIHLVTPVPAALARPLAEGLSNPVVCRDDRITEILPQDLFDCREAIRRALDRVRQQRIETSWSDSGLIPPAEWSQADDPTWAGGSVFDDSRKVIIQGQADEIWPALASIGGKSGWYYANGLWRLRGIIDRLIGGVGLSRGRRDAEEIFPGDSLDFWRVVEADRPKRLLLAAEMKLPGKAILSLSLEQLDDETTELRQIARFLPLGLSGLLYWYAVTPFHNLVFNGMLRGIAQKSGKVILRGPEPIGSKQETA</sequence>
<keyword evidence="3" id="KW-1185">Reference proteome</keyword>
<dbReference type="Gene3D" id="3.40.50.720">
    <property type="entry name" value="NAD(P)-binding Rossmann-like Domain"/>
    <property type="match status" value="1"/>
</dbReference>
<dbReference type="InterPro" id="IPR016040">
    <property type="entry name" value="NAD(P)-bd_dom"/>
</dbReference>